<reference evidence="1" key="1">
    <citation type="journal article" date="2020" name="Stud. Mycol.">
        <title>101 Dothideomycetes genomes: a test case for predicting lifestyles and emergence of pathogens.</title>
        <authorList>
            <person name="Haridas S."/>
            <person name="Albert R."/>
            <person name="Binder M."/>
            <person name="Bloem J."/>
            <person name="Labutti K."/>
            <person name="Salamov A."/>
            <person name="Andreopoulos B."/>
            <person name="Baker S."/>
            <person name="Barry K."/>
            <person name="Bills G."/>
            <person name="Bluhm B."/>
            <person name="Cannon C."/>
            <person name="Castanera R."/>
            <person name="Culley D."/>
            <person name="Daum C."/>
            <person name="Ezra D."/>
            <person name="Gonzalez J."/>
            <person name="Henrissat B."/>
            <person name="Kuo A."/>
            <person name="Liang C."/>
            <person name="Lipzen A."/>
            <person name="Lutzoni F."/>
            <person name="Magnuson J."/>
            <person name="Mondo S."/>
            <person name="Nolan M."/>
            <person name="Ohm R."/>
            <person name="Pangilinan J."/>
            <person name="Park H.-J."/>
            <person name="Ramirez L."/>
            <person name="Alfaro M."/>
            <person name="Sun H."/>
            <person name="Tritt A."/>
            <person name="Yoshinaga Y."/>
            <person name="Zwiers L.-H."/>
            <person name="Turgeon B."/>
            <person name="Goodwin S."/>
            <person name="Spatafora J."/>
            <person name="Crous P."/>
            <person name="Grigoriev I."/>
        </authorList>
    </citation>
    <scope>NUCLEOTIDE SEQUENCE</scope>
    <source>
        <strain evidence="1">CBS 627.86</strain>
    </source>
</reference>
<protein>
    <submittedName>
        <fullName evidence="1">Uncharacterized protein</fullName>
    </submittedName>
</protein>
<dbReference type="EMBL" id="ML977385">
    <property type="protein sequence ID" value="KAF2105294.1"/>
    <property type="molecule type" value="Genomic_DNA"/>
</dbReference>
<evidence type="ECO:0000313" key="1">
    <source>
        <dbReference type="EMBL" id="KAF2105294.1"/>
    </source>
</evidence>
<proteinExistence type="predicted"/>
<dbReference type="AlphaFoldDB" id="A0A6A5YF15"/>
<keyword evidence="2" id="KW-1185">Reference proteome</keyword>
<name>A0A6A5YF15_9PLEO</name>
<organism evidence="1 2">
    <name type="scientific">Lophiotrema nucula</name>
    <dbReference type="NCBI Taxonomy" id="690887"/>
    <lineage>
        <taxon>Eukaryota</taxon>
        <taxon>Fungi</taxon>
        <taxon>Dikarya</taxon>
        <taxon>Ascomycota</taxon>
        <taxon>Pezizomycotina</taxon>
        <taxon>Dothideomycetes</taxon>
        <taxon>Pleosporomycetidae</taxon>
        <taxon>Pleosporales</taxon>
        <taxon>Lophiotremataceae</taxon>
        <taxon>Lophiotrema</taxon>
    </lineage>
</organism>
<dbReference type="InterPro" id="IPR022198">
    <property type="entry name" value="DUF3723"/>
</dbReference>
<dbReference type="OrthoDB" id="4227485at2759"/>
<evidence type="ECO:0000313" key="2">
    <source>
        <dbReference type="Proteomes" id="UP000799770"/>
    </source>
</evidence>
<accession>A0A6A5YF15</accession>
<sequence>MRKRLEKIGCLRLQEGNFINAFVDDACLDDAAARSQVSRNKLFGLREGQELPLLHPLSVECLSGLHRIEAAKEFLDENDQWWTVRLFSKNMPKSALARIVESFSNEQRPSDGEIFQNILLYRRLQDEQL</sequence>
<gene>
    <name evidence="1" type="ORF">BDV96DRAFT_592750</name>
</gene>
<dbReference type="Proteomes" id="UP000799770">
    <property type="component" value="Unassembled WGS sequence"/>
</dbReference>
<dbReference type="Pfam" id="PF12520">
    <property type="entry name" value="DUF3723"/>
    <property type="match status" value="1"/>
</dbReference>